<evidence type="ECO:0000259" key="1">
    <source>
        <dbReference type="Pfam" id="PF00535"/>
    </source>
</evidence>
<keyword evidence="3" id="KW-1185">Reference proteome</keyword>
<keyword evidence="2" id="KW-0808">Transferase</keyword>
<evidence type="ECO:0000313" key="3">
    <source>
        <dbReference type="Proteomes" id="UP000184310"/>
    </source>
</evidence>
<dbReference type="RefSeq" id="WP_072986393.1">
    <property type="nucleotide sequence ID" value="NZ_FQZB01000008.1"/>
</dbReference>
<dbReference type="GO" id="GO:0016740">
    <property type="term" value="F:transferase activity"/>
    <property type="evidence" value="ECO:0007669"/>
    <property type="project" value="UniProtKB-KW"/>
</dbReference>
<protein>
    <submittedName>
        <fullName evidence="2">Glycosyl transferase family 2</fullName>
    </submittedName>
</protein>
<sequence>MDSLDSTNKKININLKQNDKVSVIIPTYNGKEYIAETIESILSQDYPNMEIIITDNCSTDGTENVVKNYLKDKRIKYIRNDKNMGMHYNYNNAFYNYANGKYVKIIDHDDYLIDNSFISKAVSMFDENENLSLVFAKCKNLYMDSGKLIGINLQNDKVTPGLEYFLNYEKSYKYGHITSVVTSLFNKDKLKEVNCFKENSTYKDLFLYLNAMLVGDIGFIDSYCGVYRVYKTSGTYQINDTEINIIEKLEHDNSTILALEDLKIKAKKKYGLSDQEALEWINFRVMKVIFYRINILIELNLYNHIDLLLDNIKNDYFSAYLSLKRYINNISQQNKN</sequence>
<evidence type="ECO:0000313" key="2">
    <source>
        <dbReference type="EMBL" id="SHJ39270.1"/>
    </source>
</evidence>
<gene>
    <name evidence="2" type="ORF">SAMN02745163_01852</name>
</gene>
<dbReference type="STRING" id="1121302.SAMN02745163_01852"/>
<dbReference type="EMBL" id="FQZB01000008">
    <property type="protein sequence ID" value="SHJ39270.1"/>
    <property type="molecule type" value="Genomic_DNA"/>
</dbReference>
<proteinExistence type="predicted"/>
<feature type="domain" description="Glycosyltransferase 2-like" evidence="1">
    <location>
        <begin position="22"/>
        <end position="131"/>
    </location>
</feature>
<dbReference type="SUPFAM" id="SSF53448">
    <property type="entry name" value="Nucleotide-diphospho-sugar transferases"/>
    <property type="match status" value="1"/>
</dbReference>
<dbReference type="AlphaFoldDB" id="A0A1M6IXU9"/>
<dbReference type="Pfam" id="PF00535">
    <property type="entry name" value="Glycos_transf_2"/>
    <property type="match status" value="1"/>
</dbReference>
<accession>A0A1M6IXU9</accession>
<dbReference type="InterPro" id="IPR001173">
    <property type="entry name" value="Glyco_trans_2-like"/>
</dbReference>
<dbReference type="PANTHER" id="PTHR22916:SF56">
    <property type="entry name" value="GLYCOSYL TRANSFERASE"/>
    <property type="match status" value="1"/>
</dbReference>
<dbReference type="InterPro" id="IPR029044">
    <property type="entry name" value="Nucleotide-diphossugar_trans"/>
</dbReference>
<organism evidence="2 3">
    <name type="scientific">Clostridium cavendishii DSM 21758</name>
    <dbReference type="NCBI Taxonomy" id="1121302"/>
    <lineage>
        <taxon>Bacteria</taxon>
        <taxon>Bacillati</taxon>
        <taxon>Bacillota</taxon>
        <taxon>Clostridia</taxon>
        <taxon>Eubacteriales</taxon>
        <taxon>Clostridiaceae</taxon>
        <taxon>Clostridium</taxon>
    </lineage>
</organism>
<reference evidence="2 3" key="1">
    <citation type="submission" date="2016-11" db="EMBL/GenBank/DDBJ databases">
        <authorList>
            <person name="Jaros S."/>
            <person name="Januszkiewicz K."/>
            <person name="Wedrychowicz H."/>
        </authorList>
    </citation>
    <scope>NUCLEOTIDE SEQUENCE [LARGE SCALE GENOMIC DNA]</scope>
    <source>
        <strain evidence="2 3">DSM 21758</strain>
    </source>
</reference>
<name>A0A1M6IXU9_9CLOT</name>
<dbReference type="Proteomes" id="UP000184310">
    <property type="component" value="Unassembled WGS sequence"/>
</dbReference>
<dbReference type="PANTHER" id="PTHR22916">
    <property type="entry name" value="GLYCOSYLTRANSFERASE"/>
    <property type="match status" value="1"/>
</dbReference>
<dbReference type="Gene3D" id="3.90.550.10">
    <property type="entry name" value="Spore Coat Polysaccharide Biosynthesis Protein SpsA, Chain A"/>
    <property type="match status" value="1"/>
</dbReference>